<dbReference type="InterPro" id="IPR001296">
    <property type="entry name" value="Glyco_trans_1"/>
</dbReference>
<accession>A0A1S2VR51</accession>
<dbReference type="Proteomes" id="UP000181790">
    <property type="component" value="Unassembled WGS sequence"/>
</dbReference>
<keyword evidence="4" id="KW-1185">Reference proteome</keyword>
<comment type="caution">
    <text evidence="3">The sequence shown here is derived from an EMBL/GenBank/DDBJ whole genome shotgun (WGS) entry which is preliminary data.</text>
</comment>
<dbReference type="PANTHER" id="PTHR46401:SF2">
    <property type="entry name" value="GLYCOSYLTRANSFERASE WBBK-RELATED"/>
    <property type="match status" value="1"/>
</dbReference>
<dbReference type="Gene3D" id="3.40.50.2000">
    <property type="entry name" value="Glycogen Phosphorylase B"/>
    <property type="match status" value="1"/>
</dbReference>
<dbReference type="SUPFAM" id="SSF53756">
    <property type="entry name" value="UDP-Glycosyltransferase/glycogen phosphorylase"/>
    <property type="match status" value="1"/>
</dbReference>
<dbReference type="AlphaFoldDB" id="A0A1S2VR51"/>
<dbReference type="OrthoDB" id="9801609at2"/>
<evidence type="ECO:0000313" key="4">
    <source>
        <dbReference type="Proteomes" id="UP000181790"/>
    </source>
</evidence>
<dbReference type="PANTHER" id="PTHR46401">
    <property type="entry name" value="GLYCOSYLTRANSFERASE WBBK-RELATED"/>
    <property type="match status" value="1"/>
</dbReference>
<dbReference type="GO" id="GO:0009103">
    <property type="term" value="P:lipopolysaccharide biosynthetic process"/>
    <property type="evidence" value="ECO:0007669"/>
    <property type="project" value="TreeGrafter"/>
</dbReference>
<evidence type="ECO:0000256" key="1">
    <source>
        <dbReference type="ARBA" id="ARBA00022679"/>
    </source>
</evidence>
<dbReference type="FunFam" id="3.40.50.2000:FF:000119">
    <property type="entry name" value="Glycosyl transferase group 1"/>
    <property type="match status" value="1"/>
</dbReference>
<feature type="domain" description="Glycosyl transferase family 1" evidence="2">
    <location>
        <begin position="230"/>
        <end position="394"/>
    </location>
</feature>
<dbReference type="Pfam" id="PF00534">
    <property type="entry name" value="Glycos_transf_1"/>
    <property type="match status" value="1"/>
</dbReference>
<dbReference type="EMBL" id="MORL01000001">
    <property type="protein sequence ID" value="OIN61267.1"/>
    <property type="molecule type" value="Genomic_DNA"/>
</dbReference>
<name>A0A1S2VR51_9BACT</name>
<dbReference type="GO" id="GO:0016757">
    <property type="term" value="F:glycosyltransferase activity"/>
    <property type="evidence" value="ECO:0007669"/>
    <property type="project" value="InterPro"/>
</dbReference>
<protein>
    <submittedName>
        <fullName evidence="3">Glycosyl transferase group 1</fullName>
    </submittedName>
</protein>
<organism evidence="3 4">
    <name type="scientific">Arsenicibacter rosenii</name>
    <dbReference type="NCBI Taxonomy" id="1750698"/>
    <lineage>
        <taxon>Bacteria</taxon>
        <taxon>Pseudomonadati</taxon>
        <taxon>Bacteroidota</taxon>
        <taxon>Cytophagia</taxon>
        <taxon>Cytophagales</taxon>
        <taxon>Spirosomataceae</taxon>
        <taxon>Arsenicibacter</taxon>
    </lineage>
</organism>
<keyword evidence="1 3" id="KW-0808">Transferase</keyword>
<dbReference type="CDD" id="cd03809">
    <property type="entry name" value="GT4_MtfB-like"/>
    <property type="match status" value="1"/>
</dbReference>
<sequence length="418" mass="46733">MPNVVLDISPLGLSFYHRHARTGVSRVLEELFLGLYQHPEVRLSLAAPTNLSESIRYAEKAIPGQPLPFVNPSLEQHLAGIENTLLRPFSPQSAFSKAIRQAGFRLRNILNRERSRFDVAAFPPDPVYHSVFFPLPDEVRQAPTVHKVVTIHDMIPLLHPEWFKQSENTVRQTIASIPADGQVITVSQATKNDFCTYTGFDPGRVTPILLAASPDLFYREQDQQKIAAVRKQFDLGDQPYLLSVATLEPRKNIDHLIRCFVRLIRSGELTDGTKLVLVGTKGWLFDTILRELGRNEQIRSRVIVTGFVPDENMAALYSGALVFVYPSLYEGFGLPPLEAMQCGLPVITSNVSSLPEVVGDAAIQVDPTDADALCQAILTVVNEADLRQQMSARAVARAKLFSRNRFVQEHIELYKRIA</sequence>
<gene>
    <name evidence="3" type="ORF">BLX24_01325</name>
</gene>
<proteinExistence type="predicted"/>
<reference evidence="3 4" key="1">
    <citation type="submission" date="2016-10" db="EMBL/GenBank/DDBJ databases">
        <title>Arsenicibacter rosenii gen. nov., sp. nov., an efficient arsenic-methylating bacterium isolated from an arsenic-contaminated paddy soil.</title>
        <authorList>
            <person name="Huang K."/>
        </authorList>
    </citation>
    <scope>NUCLEOTIDE SEQUENCE [LARGE SCALE GENOMIC DNA]</scope>
    <source>
        <strain evidence="3 4">SM-1</strain>
    </source>
</reference>
<evidence type="ECO:0000259" key="2">
    <source>
        <dbReference type="Pfam" id="PF00534"/>
    </source>
</evidence>
<evidence type="ECO:0000313" key="3">
    <source>
        <dbReference type="EMBL" id="OIN61267.1"/>
    </source>
</evidence>